<keyword evidence="1" id="KW-1133">Transmembrane helix</keyword>
<gene>
    <name evidence="2" type="ORF">GSBLH_T00003706001</name>
</gene>
<evidence type="ECO:0000256" key="1">
    <source>
        <dbReference type="SAM" id="Phobius"/>
    </source>
</evidence>
<protein>
    <submittedName>
        <fullName evidence="2">Uncharacterized protein</fullName>
    </submittedName>
</protein>
<dbReference type="EMBL" id="FN668672">
    <property type="protein sequence ID" value="CBK23898.2"/>
    <property type="molecule type" value="Genomic_DNA"/>
</dbReference>
<keyword evidence="3" id="KW-1185">Reference proteome</keyword>
<accession>D8M759</accession>
<name>D8M759_BLAHO</name>
<evidence type="ECO:0000313" key="3">
    <source>
        <dbReference type="Proteomes" id="UP000008312"/>
    </source>
</evidence>
<dbReference type="AlphaFoldDB" id="D8M759"/>
<evidence type="ECO:0000313" key="2">
    <source>
        <dbReference type="EMBL" id="CBK23898.2"/>
    </source>
</evidence>
<keyword evidence="1" id="KW-0812">Transmembrane</keyword>
<dbReference type="RefSeq" id="XP_012897946.1">
    <property type="nucleotide sequence ID" value="XM_013042492.1"/>
</dbReference>
<sequence length="95" mass="11055">MTSLASDHPETKYGLPAARYDKWAKDVQKRKETHPFEERRIGWIMPKPDYKVVCCGQSWGDLFFILFLMLVFYGVNALIVVILWNITSLDFVLVS</sequence>
<proteinExistence type="predicted"/>
<feature type="transmembrane region" description="Helical" evidence="1">
    <location>
        <begin position="62"/>
        <end position="86"/>
    </location>
</feature>
<reference evidence="2" key="1">
    <citation type="submission" date="2010-02" db="EMBL/GenBank/DDBJ databases">
        <title>Sequencing and annotation of the Blastocystis hominis genome.</title>
        <authorList>
            <person name="Wincker P."/>
        </authorList>
    </citation>
    <scope>NUCLEOTIDE SEQUENCE</scope>
    <source>
        <strain evidence="2">Singapore isolate B</strain>
    </source>
</reference>
<dbReference type="Proteomes" id="UP000008312">
    <property type="component" value="Unassembled WGS sequence"/>
</dbReference>
<dbReference type="GeneID" id="24920779"/>
<keyword evidence="1" id="KW-0472">Membrane</keyword>
<dbReference type="OrthoDB" id="78780at2759"/>
<organism evidence="2">
    <name type="scientific">Blastocystis hominis</name>
    <dbReference type="NCBI Taxonomy" id="12968"/>
    <lineage>
        <taxon>Eukaryota</taxon>
        <taxon>Sar</taxon>
        <taxon>Stramenopiles</taxon>
        <taxon>Bigyra</taxon>
        <taxon>Opalozoa</taxon>
        <taxon>Opalinata</taxon>
        <taxon>Blastocystidae</taxon>
        <taxon>Blastocystis</taxon>
    </lineage>
</organism>
<dbReference type="InParanoid" id="D8M759"/>